<reference evidence="3 4" key="1">
    <citation type="submission" date="2018-11" db="EMBL/GenBank/DDBJ databases">
        <title>The Potential of Streptomyces as Biocontrol Agents against the Tomato grey mould, Botrytis cinerea (Gray mold) Frontiers in Microbiology.</title>
        <authorList>
            <person name="Li D."/>
        </authorList>
    </citation>
    <scope>NUCLEOTIDE SEQUENCE [LARGE SCALE GENOMIC DNA]</scope>
    <source>
        <strain evidence="3 4">NEAU-LD23</strain>
    </source>
</reference>
<comment type="caution">
    <text evidence="3">The sequence shown here is derived from an EMBL/GenBank/DDBJ whole genome shotgun (WGS) entry which is preliminary data.</text>
</comment>
<evidence type="ECO:0000313" key="4">
    <source>
        <dbReference type="Proteomes" id="UP000275401"/>
    </source>
</evidence>
<feature type="compositionally biased region" description="Basic and acidic residues" evidence="1">
    <location>
        <begin position="116"/>
        <end position="127"/>
    </location>
</feature>
<name>A0A3M8SAV3_9ACTN</name>
<feature type="domain" description="DUF4097" evidence="2">
    <location>
        <begin position="201"/>
        <end position="429"/>
    </location>
</feature>
<proteinExistence type="predicted"/>
<protein>
    <recommendedName>
        <fullName evidence="2">DUF4097 domain-containing protein</fullName>
    </recommendedName>
</protein>
<evidence type="ECO:0000259" key="2">
    <source>
        <dbReference type="Pfam" id="PF13349"/>
    </source>
</evidence>
<feature type="region of interest" description="Disordered" evidence="1">
    <location>
        <begin position="82"/>
        <end position="178"/>
    </location>
</feature>
<accession>A0A3M8SAV3</accession>
<dbReference type="Pfam" id="PF13349">
    <property type="entry name" value="DUF4097"/>
    <property type="match status" value="1"/>
</dbReference>
<organism evidence="3 4">
    <name type="scientific">Streptomyces botrytidirepellens</name>
    <dbReference type="NCBI Taxonomy" id="2486417"/>
    <lineage>
        <taxon>Bacteria</taxon>
        <taxon>Bacillati</taxon>
        <taxon>Actinomycetota</taxon>
        <taxon>Actinomycetes</taxon>
        <taxon>Kitasatosporales</taxon>
        <taxon>Streptomycetaceae</taxon>
        <taxon>Streptomyces</taxon>
    </lineage>
</organism>
<dbReference type="InterPro" id="IPR025164">
    <property type="entry name" value="Toastrack_DUF4097"/>
</dbReference>
<evidence type="ECO:0000313" key="3">
    <source>
        <dbReference type="EMBL" id="RNF77735.1"/>
    </source>
</evidence>
<gene>
    <name evidence="3" type="ORF">EEJ42_49730</name>
</gene>
<dbReference type="Proteomes" id="UP000275401">
    <property type="component" value="Unassembled WGS sequence"/>
</dbReference>
<evidence type="ECO:0000256" key="1">
    <source>
        <dbReference type="SAM" id="MobiDB-lite"/>
    </source>
</evidence>
<dbReference type="EMBL" id="RIBZ01000885">
    <property type="protein sequence ID" value="RNF77735.1"/>
    <property type="molecule type" value="Genomic_DNA"/>
</dbReference>
<sequence>MAPTSPRRRRVTGLPHAAGVLEPTVFPGGHSSLNFQGEAHASLTDSVRSQGVPTPRSARASRFLALIWHHMASAENCAPNCGAPPTGSLPASAGRSPDGGRQETDRHRTRSPTRRAHGEGRGARRGEAGPGSAVPPPVRARVPVARAPRPETSPATKRGPVSFRLPSAPDRRPQTSRRRLAMPTFDTPAPVRVVLSLVFGQVRIVASDRAETMVEAYPRDSDDQDDVQTAEQLRVDYADGRLLVNVPEPGGSGGAIIVVIAVPTGSSLHGRGMAADFLGVGELGDCQLSTGLGHIRLDRTGSLQLAASLGDITVDRAAGTVEATADRGDVHLGQVEGGATISAKGEGDATVGEVRGVARLHAEKGAIRISRAHADVEARTTQGDIDVGEVVRGSVVTATTSGSIRIGVAETSSARLTLDSTAGTVYTSLSLLEACDHADEVVRVQARTVIGDIVVKRSGVGAG</sequence>
<dbReference type="AlphaFoldDB" id="A0A3M8SAV3"/>
<keyword evidence="4" id="KW-1185">Reference proteome</keyword>